<feature type="compositionally biased region" description="Polar residues" evidence="1">
    <location>
        <begin position="1"/>
        <end position="14"/>
    </location>
</feature>
<evidence type="ECO:0000313" key="3">
    <source>
        <dbReference type="Proteomes" id="UP000050525"/>
    </source>
</evidence>
<organism evidence="2 3">
    <name type="scientific">Alligator mississippiensis</name>
    <name type="common">American alligator</name>
    <dbReference type="NCBI Taxonomy" id="8496"/>
    <lineage>
        <taxon>Eukaryota</taxon>
        <taxon>Metazoa</taxon>
        <taxon>Chordata</taxon>
        <taxon>Craniata</taxon>
        <taxon>Vertebrata</taxon>
        <taxon>Euteleostomi</taxon>
        <taxon>Archelosauria</taxon>
        <taxon>Archosauria</taxon>
        <taxon>Crocodylia</taxon>
        <taxon>Alligatoridae</taxon>
        <taxon>Alligatorinae</taxon>
        <taxon>Alligator</taxon>
    </lineage>
</organism>
<sequence>MGNWCHLTQPSDRSATGGKGDPPVDNLTYRLPEVATALPEVAVALLGVAMVLPIPDPTMETSFLEELEKDSESAAITLEKSFFALFAFLKQATLLLWTSWRRRN</sequence>
<dbReference type="Proteomes" id="UP000050525">
    <property type="component" value="Unassembled WGS sequence"/>
</dbReference>
<name>A0A151NSJ9_ALLMI</name>
<feature type="region of interest" description="Disordered" evidence="1">
    <location>
        <begin position="1"/>
        <end position="24"/>
    </location>
</feature>
<gene>
    <name evidence="2" type="ORF">Y1Q_0021094</name>
</gene>
<reference evidence="2 3" key="1">
    <citation type="journal article" date="2012" name="Genome Biol.">
        <title>Sequencing three crocodilian genomes to illuminate the evolution of archosaurs and amniotes.</title>
        <authorList>
            <person name="St John J.A."/>
            <person name="Braun E.L."/>
            <person name="Isberg S.R."/>
            <person name="Miles L.G."/>
            <person name="Chong A.Y."/>
            <person name="Gongora J."/>
            <person name="Dalzell P."/>
            <person name="Moran C."/>
            <person name="Bed'hom B."/>
            <person name="Abzhanov A."/>
            <person name="Burgess S.C."/>
            <person name="Cooksey A.M."/>
            <person name="Castoe T.A."/>
            <person name="Crawford N.G."/>
            <person name="Densmore L.D."/>
            <person name="Drew J.C."/>
            <person name="Edwards S.V."/>
            <person name="Faircloth B.C."/>
            <person name="Fujita M.K."/>
            <person name="Greenwold M.J."/>
            <person name="Hoffmann F.G."/>
            <person name="Howard J.M."/>
            <person name="Iguchi T."/>
            <person name="Janes D.E."/>
            <person name="Khan S.Y."/>
            <person name="Kohno S."/>
            <person name="de Koning A.J."/>
            <person name="Lance S.L."/>
            <person name="McCarthy F.M."/>
            <person name="McCormack J.E."/>
            <person name="Merchant M.E."/>
            <person name="Peterson D.G."/>
            <person name="Pollock D.D."/>
            <person name="Pourmand N."/>
            <person name="Raney B.J."/>
            <person name="Roessler K.A."/>
            <person name="Sanford J.R."/>
            <person name="Sawyer R.H."/>
            <person name="Schmidt C.J."/>
            <person name="Triplett E.W."/>
            <person name="Tuberville T.D."/>
            <person name="Venegas-Anaya M."/>
            <person name="Howard J.T."/>
            <person name="Jarvis E.D."/>
            <person name="Guillette L.J.Jr."/>
            <person name="Glenn T.C."/>
            <person name="Green R.E."/>
            <person name="Ray D.A."/>
        </authorList>
    </citation>
    <scope>NUCLEOTIDE SEQUENCE [LARGE SCALE GENOMIC DNA]</scope>
    <source>
        <strain evidence="2">KSC_2009_1</strain>
    </source>
</reference>
<dbReference type="AlphaFoldDB" id="A0A151NSJ9"/>
<dbReference type="EMBL" id="AKHW03002195">
    <property type="protein sequence ID" value="KYO39445.1"/>
    <property type="molecule type" value="Genomic_DNA"/>
</dbReference>
<protein>
    <submittedName>
        <fullName evidence="2">Uncharacterized protein</fullName>
    </submittedName>
</protein>
<proteinExistence type="predicted"/>
<accession>A0A151NSJ9</accession>
<evidence type="ECO:0000313" key="2">
    <source>
        <dbReference type="EMBL" id="KYO39445.1"/>
    </source>
</evidence>
<comment type="caution">
    <text evidence="2">The sequence shown here is derived from an EMBL/GenBank/DDBJ whole genome shotgun (WGS) entry which is preliminary data.</text>
</comment>
<keyword evidence="3" id="KW-1185">Reference proteome</keyword>
<evidence type="ECO:0000256" key="1">
    <source>
        <dbReference type="SAM" id="MobiDB-lite"/>
    </source>
</evidence>